<sequence length="350" mass="40100">MDAQLWHEHCVTEMPVEPPHLTVTQWNALTDGQRDDHVDRLSRWLANLFVATIEADAIYRKMTKTVQANAYSPPGAKRLPALSGMNYVGKSTMMMRWARERYLEWIADAEKDDDGHPIFRPASGCEADLYPIVWIDLRAAALIKDVVGEILDFFNLPSDGDTRHVSEAAISAIRRHRTRVVVIDDVHLLKTNWKGGRDVLDYVKHFNTRLGKLGVSLVLIGANLEGSDLATDPQIASRLRLDHLQPYPCERHDIDHMRRWQAIARQLENLVLPHLPRGKPEMLFTKLAQELHDRSQGYIGDVTELVTEATIEAIHDGSFRIQRKHLDRVELSKRAEDEYRDRKHPPKRAS</sequence>
<reference evidence="1 2" key="1">
    <citation type="submission" date="2016-06" db="EMBL/GenBank/DDBJ databases">
        <authorList>
            <person name="Kjaerup R.B."/>
            <person name="Dalgaard T.S."/>
            <person name="Juul-Madsen H.R."/>
        </authorList>
    </citation>
    <scope>NUCLEOTIDE SEQUENCE [LARGE SCALE GENOMIC DNA]</scope>
    <source>
        <strain evidence="1 2">1245752.6</strain>
    </source>
</reference>
<name>A0A1A6B8W1_MYCGO</name>
<dbReference type="SUPFAM" id="SSF52540">
    <property type="entry name" value="P-loop containing nucleoside triphosphate hydrolases"/>
    <property type="match status" value="1"/>
</dbReference>
<proteinExistence type="predicted"/>
<dbReference type="Proteomes" id="UP000093757">
    <property type="component" value="Unassembled WGS sequence"/>
</dbReference>
<dbReference type="Pfam" id="PF05621">
    <property type="entry name" value="TniB"/>
    <property type="match status" value="1"/>
</dbReference>
<comment type="caution">
    <text evidence="1">The sequence shown here is derived from an EMBL/GenBank/DDBJ whole genome shotgun (WGS) entry which is preliminary data.</text>
</comment>
<dbReference type="AlphaFoldDB" id="A0A1A6B8W1"/>
<evidence type="ECO:0008006" key="3">
    <source>
        <dbReference type="Google" id="ProtNLM"/>
    </source>
</evidence>
<protein>
    <recommendedName>
        <fullName evidence="3">AAA family ATPase</fullName>
    </recommendedName>
</protein>
<accession>A0A1A6B8W1</accession>
<organism evidence="1 2">
    <name type="scientific">Mycobacterium gordonae</name>
    <dbReference type="NCBI Taxonomy" id="1778"/>
    <lineage>
        <taxon>Bacteria</taxon>
        <taxon>Bacillati</taxon>
        <taxon>Actinomycetota</taxon>
        <taxon>Actinomycetes</taxon>
        <taxon>Mycobacteriales</taxon>
        <taxon>Mycobacteriaceae</taxon>
        <taxon>Mycobacterium</taxon>
    </lineage>
</organism>
<dbReference type="InterPro" id="IPR027417">
    <property type="entry name" value="P-loop_NTPase"/>
</dbReference>
<dbReference type="OrthoDB" id="4711350at2"/>
<dbReference type="InterPro" id="IPR008868">
    <property type="entry name" value="TniB"/>
</dbReference>
<evidence type="ECO:0000313" key="2">
    <source>
        <dbReference type="Proteomes" id="UP000093757"/>
    </source>
</evidence>
<gene>
    <name evidence="1" type="ORF">A9W98_34135</name>
</gene>
<dbReference type="EMBL" id="MAEM01000507">
    <property type="protein sequence ID" value="OBR98720.1"/>
    <property type="molecule type" value="Genomic_DNA"/>
</dbReference>
<dbReference type="RefSeq" id="WP_014211269.1">
    <property type="nucleotide sequence ID" value="NZ_MAEM01000507.1"/>
</dbReference>
<evidence type="ECO:0000313" key="1">
    <source>
        <dbReference type="EMBL" id="OBR98720.1"/>
    </source>
</evidence>